<organism evidence="1 2">
    <name type="scientific">Rhizophagus irregularis</name>
    <dbReference type="NCBI Taxonomy" id="588596"/>
    <lineage>
        <taxon>Eukaryota</taxon>
        <taxon>Fungi</taxon>
        <taxon>Fungi incertae sedis</taxon>
        <taxon>Mucoromycota</taxon>
        <taxon>Glomeromycotina</taxon>
        <taxon>Glomeromycetes</taxon>
        <taxon>Glomerales</taxon>
        <taxon>Glomeraceae</taxon>
        <taxon>Rhizophagus</taxon>
    </lineage>
</organism>
<reference evidence="1 2" key="1">
    <citation type="submission" date="2016-04" db="EMBL/GenBank/DDBJ databases">
        <title>Genome analyses suggest a sexual origin of heterokaryosis in a supposedly ancient asexual fungus.</title>
        <authorList>
            <person name="Ropars J."/>
            <person name="Sedzielewska K."/>
            <person name="Noel J."/>
            <person name="Charron P."/>
            <person name="Farinelli L."/>
            <person name="Marton T."/>
            <person name="Kruger M."/>
            <person name="Pelin A."/>
            <person name="Brachmann A."/>
            <person name="Corradi N."/>
        </authorList>
    </citation>
    <scope>NUCLEOTIDE SEQUENCE [LARGE SCALE GENOMIC DNA]</scope>
    <source>
        <strain evidence="1 2">C2</strain>
    </source>
</reference>
<evidence type="ECO:0000313" key="2">
    <source>
        <dbReference type="Proteomes" id="UP000233469"/>
    </source>
</evidence>
<gene>
    <name evidence="1" type="ORF">RhiirC2_800266</name>
</gene>
<accession>A0A2N1M3W2</accession>
<evidence type="ECO:0000313" key="1">
    <source>
        <dbReference type="EMBL" id="PKK56324.1"/>
    </source>
</evidence>
<comment type="caution">
    <text evidence="1">The sequence shown here is derived from an EMBL/GenBank/DDBJ whole genome shotgun (WGS) entry which is preliminary data.</text>
</comment>
<dbReference type="EMBL" id="LLXL01005817">
    <property type="protein sequence ID" value="PKK56324.1"/>
    <property type="molecule type" value="Genomic_DNA"/>
</dbReference>
<name>A0A2N1M3W2_9GLOM</name>
<dbReference type="VEuPathDB" id="FungiDB:FUN_005701"/>
<dbReference type="AlphaFoldDB" id="A0A2N1M3W2"/>
<reference evidence="1 2" key="2">
    <citation type="submission" date="2017-10" db="EMBL/GenBank/DDBJ databases">
        <title>Extensive intraspecific genome diversity in a model arbuscular mycorrhizal fungus.</title>
        <authorList>
            <person name="Chen E.C.H."/>
            <person name="Morin E."/>
            <person name="Baudet D."/>
            <person name="Noel J."/>
            <person name="Ndikumana S."/>
            <person name="Charron P."/>
            <person name="St-Onge C."/>
            <person name="Giorgi J."/>
            <person name="Grigoriev I.V."/>
            <person name="Roux C."/>
            <person name="Martin F.M."/>
            <person name="Corradi N."/>
        </authorList>
    </citation>
    <scope>NUCLEOTIDE SEQUENCE [LARGE SCALE GENOMIC DNA]</scope>
    <source>
        <strain evidence="1 2">C2</strain>
    </source>
</reference>
<proteinExistence type="predicted"/>
<dbReference type="Proteomes" id="UP000233469">
    <property type="component" value="Unassembled WGS sequence"/>
</dbReference>
<sequence length="240" mass="27399">MAPSSIPSEVCDVCRNFVSKHSEFQMEVIPDLLSHDGNWKDSKEVLSEVTIGILNTLSDSWENPAFGSEFVGSLNEGTYVTNVIVPVIRAMLKNLPFGKSSFISTSERQSTVFELMYTECSRLICSEKKKNDDRIKLWQKANDGMYWVRKGRKPNIDEFGIISLQVAGDILHLNVLIRDEGNFHRYCHLRSVKIPVQLEDSDVLSKFIEALLIVRNIIIVNISQLYHAPIFRSDRETYGR</sequence>
<protein>
    <submittedName>
        <fullName evidence="1">Uncharacterized protein</fullName>
    </submittedName>
</protein>